<organism evidence="8 9">
    <name type="scientific">Clostridium rhizosphaerae</name>
    <dbReference type="NCBI Taxonomy" id="2803861"/>
    <lineage>
        <taxon>Bacteria</taxon>
        <taxon>Bacillati</taxon>
        <taxon>Bacillota</taxon>
        <taxon>Clostridia</taxon>
        <taxon>Eubacteriales</taxon>
        <taxon>Clostridiaceae</taxon>
        <taxon>Clostridium</taxon>
    </lineage>
</organism>
<dbReference type="SUPFAM" id="SSF58104">
    <property type="entry name" value="Methyl-accepting chemotaxis protein (MCP) signaling domain"/>
    <property type="match status" value="1"/>
</dbReference>
<comment type="caution">
    <text evidence="8">The sequence shown here is derived from an EMBL/GenBank/DDBJ whole genome shotgun (WGS) entry which is preliminary data.</text>
</comment>
<evidence type="ECO:0000256" key="6">
    <source>
        <dbReference type="SAM" id="MobiDB-lite"/>
    </source>
</evidence>
<dbReference type="CDD" id="cd11386">
    <property type="entry name" value="MCP_signal"/>
    <property type="match status" value="1"/>
</dbReference>
<keyword evidence="9" id="KW-1185">Reference proteome</keyword>
<dbReference type="PROSITE" id="PS50111">
    <property type="entry name" value="CHEMOTAXIS_TRANSDUC_2"/>
    <property type="match status" value="1"/>
</dbReference>
<protein>
    <submittedName>
        <fullName evidence="8">Chemotaxis protein</fullName>
    </submittedName>
</protein>
<evidence type="ECO:0000256" key="5">
    <source>
        <dbReference type="PROSITE-ProRule" id="PRU00284"/>
    </source>
</evidence>
<gene>
    <name evidence="8" type="ORF">JK636_06625</name>
</gene>
<dbReference type="EMBL" id="JAESWC010000002">
    <property type="protein sequence ID" value="MBL4935431.1"/>
    <property type="molecule type" value="Genomic_DNA"/>
</dbReference>
<evidence type="ECO:0000256" key="3">
    <source>
        <dbReference type="ARBA" id="ARBA00022448"/>
    </source>
</evidence>
<evidence type="ECO:0000259" key="7">
    <source>
        <dbReference type="PROSITE" id="PS50111"/>
    </source>
</evidence>
<dbReference type="Gene3D" id="3.10.105.10">
    <property type="entry name" value="Dipeptide-binding Protein, Domain 3"/>
    <property type="match status" value="1"/>
</dbReference>
<comment type="similarity">
    <text evidence="2">Belongs to the bacterial solute-binding protein 5 family.</text>
</comment>
<keyword evidence="4" id="KW-0732">Signal</keyword>
<dbReference type="InterPro" id="IPR023765">
    <property type="entry name" value="SBP_5_CS"/>
</dbReference>
<dbReference type="Gene3D" id="3.40.190.10">
    <property type="entry name" value="Periplasmic binding protein-like II"/>
    <property type="match status" value="1"/>
</dbReference>
<dbReference type="Pfam" id="PF00015">
    <property type="entry name" value="MCPsignal"/>
    <property type="match status" value="1"/>
</dbReference>
<comment type="subcellular location">
    <subcellularLocation>
        <location evidence="1">Cell membrane</location>
        <topology evidence="1">Lipid-anchor</topology>
    </subcellularLocation>
</comment>
<feature type="compositionally biased region" description="Polar residues" evidence="6">
    <location>
        <begin position="12"/>
        <end position="25"/>
    </location>
</feature>
<dbReference type="PANTHER" id="PTHR30290:SF9">
    <property type="entry name" value="OLIGOPEPTIDE-BINDING PROTEIN APPA"/>
    <property type="match status" value="1"/>
</dbReference>
<name>A0ABS1T7V9_9CLOT</name>
<keyword evidence="3" id="KW-0813">Transport</keyword>
<dbReference type="Gene3D" id="1.10.287.950">
    <property type="entry name" value="Methyl-accepting chemotaxis protein"/>
    <property type="match status" value="1"/>
</dbReference>
<dbReference type="PANTHER" id="PTHR30290">
    <property type="entry name" value="PERIPLASMIC BINDING COMPONENT OF ABC TRANSPORTER"/>
    <property type="match status" value="1"/>
</dbReference>
<evidence type="ECO:0000256" key="4">
    <source>
        <dbReference type="ARBA" id="ARBA00022729"/>
    </source>
</evidence>
<dbReference type="CDD" id="cd00995">
    <property type="entry name" value="PBP2_NikA_DppA_OppA_like"/>
    <property type="match status" value="1"/>
</dbReference>
<keyword evidence="5" id="KW-0807">Transducer</keyword>
<dbReference type="SMART" id="SM00283">
    <property type="entry name" value="MA"/>
    <property type="match status" value="1"/>
</dbReference>
<dbReference type="Pfam" id="PF00496">
    <property type="entry name" value="SBP_bac_5"/>
    <property type="match status" value="1"/>
</dbReference>
<dbReference type="Gene3D" id="3.90.76.10">
    <property type="entry name" value="Dipeptide-binding Protein, Domain 1"/>
    <property type="match status" value="1"/>
</dbReference>
<proteinExistence type="inferred from homology"/>
<reference evidence="8 9" key="1">
    <citation type="submission" date="2021-01" db="EMBL/GenBank/DDBJ databases">
        <title>Genome public.</title>
        <authorList>
            <person name="Liu C."/>
            <person name="Sun Q."/>
        </authorList>
    </citation>
    <scope>NUCLEOTIDE SEQUENCE [LARGE SCALE GENOMIC DNA]</scope>
    <source>
        <strain evidence="8 9">YIM B02515</strain>
    </source>
</reference>
<dbReference type="SUPFAM" id="SSF53850">
    <property type="entry name" value="Periplasmic binding protein-like II"/>
    <property type="match status" value="1"/>
</dbReference>
<feature type="domain" description="Methyl-accepting transducer" evidence="7">
    <location>
        <begin position="50"/>
        <end position="286"/>
    </location>
</feature>
<dbReference type="InterPro" id="IPR004089">
    <property type="entry name" value="MCPsignal_dom"/>
</dbReference>
<dbReference type="PROSITE" id="PS01040">
    <property type="entry name" value="SBP_BACTERIAL_5"/>
    <property type="match status" value="1"/>
</dbReference>
<sequence>MFKFSNNKKETISNNVESTSGQANKSKSYDNEISLLKHNQNSIVNRLDSKIEEASFAAENLISLTNNISQNVEVQMGSIEKVINEINNYSALAEEVFASTENSKQIADQTVEIAKGGSEAVNNSIQAMKDIEEAVEGSKQVVKELSIKASNINQMLAIIKDIANHTNLLSLNASIEAARAGEAGRGFAVVAQEVKNLAQRSAESAGKIAQTIEEINVCIEDTIIAMSKSMSKVVEGTQIANNTVEVFNNIINAVRMTSNVTDDINEAVSKQTNSLEEIITSAENMNTTSEKVMGMVESASLNTQYTKTSLNLLSNVSSDLKVVSHKLLDKIICENKENIELKTYISEAPLTYDPAMAFDQQSAQILYNINTGLLLIGSTGEITPGVAKSWYVEEDNTTWIFNLRKGAKFHNGKEITSEDIKYSYERLLSPALKSPNSWFLDQIEGADDFNKGRTREVSGIRILDRYRISIKLSRPYSGFLLNLGQCVCSILSKEDGQKGKLTGCGPFIMEKFDKDGCVLTAFNEYFGGSPYIDKIVVSYNGAESVKSFLNKECDFITFEDKEKMEELSSAKVSGINLTSVMGTYYAGFNLHSNSIFVKNPSIKKAINYAVNKKKVINELLGGMGEEAKGPFPPNMVSNDYLDGFNYNTKIAKELIGKTPAARTNEKLKILMREDNTTLFNRIAEYLINDLKEIGIECILQRVSSGDYLKPESINKADLFLSRWISDTGDMDNFLQPMFNPSNYTDFTGYNNIDVTEAMDKAKEIINPQKRMQMYKDIQNVIIEDTPWVYLYHPQVGYVAQKGILGLRVSPLGIVRYDDIIVEHK</sequence>
<dbReference type="InterPro" id="IPR039424">
    <property type="entry name" value="SBP_5"/>
</dbReference>
<evidence type="ECO:0000313" key="9">
    <source>
        <dbReference type="Proteomes" id="UP000632377"/>
    </source>
</evidence>
<dbReference type="RefSeq" id="WP_202748042.1">
    <property type="nucleotide sequence ID" value="NZ_JAESWC010000002.1"/>
</dbReference>
<feature type="region of interest" description="Disordered" evidence="6">
    <location>
        <begin position="1"/>
        <end position="25"/>
    </location>
</feature>
<accession>A0ABS1T7V9</accession>
<evidence type="ECO:0000256" key="2">
    <source>
        <dbReference type="ARBA" id="ARBA00005695"/>
    </source>
</evidence>
<evidence type="ECO:0000313" key="8">
    <source>
        <dbReference type="EMBL" id="MBL4935431.1"/>
    </source>
</evidence>
<evidence type="ECO:0000256" key="1">
    <source>
        <dbReference type="ARBA" id="ARBA00004193"/>
    </source>
</evidence>
<dbReference type="InterPro" id="IPR000914">
    <property type="entry name" value="SBP_5_dom"/>
</dbReference>
<dbReference type="Proteomes" id="UP000632377">
    <property type="component" value="Unassembled WGS sequence"/>
</dbReference>